<accession>H0EMF0</accession>
<dbReference type="GO" id="GO:0004525">
    <property type="term" value="F:ribonuclease III activity"/>
    <property type="evidence" value="ECO:0007669"/>
    <property type="project" value="TreeGrafter"/>
</dbReference>
<comment type="caution">
    <text evidence="4">The sequence shown here is derived from an EMBL/GenBank/DDBJ whole genome shotgun (WGS) entry which is preliminary data.</text>
</comment>
<keyword evidence="5" id="KW-1185">Reference proteome</keyword>
<dbReference type="HOGENOM" id="CLU_823992_0_0_1"/>
<evidence type="ECO:0000256" key="1">
    <source>
        <dbReference type="ARBA" id="ARBA00022801"/>
    </source>
</evidence>
<reference evidence="4 5" key="1">
    <citation type="journal article" date="2012" name="Eukaryot. Cell">
        <title>Genome sequence of the fungus Glarea lozoyensis: the first genome sequence of a species from the Helotiaceae family.</title>
        <authorList>
            <person name="Youssar L."/>
            <person name="Gruening B.A."/>
            <person name="Erxleben A."/>
            <person name="Guenther S."/>
            <person name="Huettel W."/>
        </authorList>
    </citation>
    <scope>NUCLEOTIDE SEQUENCE [LARGE SCALE GENOMIC DNA]</scope>
    <source>
        <strain evidence="5">ATCC 74030 / MF5533</strain>
    </source>
</reference>
<keyword evidence="2" id="KW-0694">RNA-binding</keyword>
<dbReference type="Pfam" id="PF03368">
    <property type="entry name" value="Dicer_dimer"/>
    <property type="match status" value="1"/>
</dbReference>
<dbReference type="OrthoDB" id="416741at2759"/>
<dbReference type="Gene3D" id="3.30.160.380">
    <property type="entry name" value="Dicer dimerisation domain"/>
    <property type="match status" value="1"/>
</dbReference>
<dbReference type="PROSITE" id="PS51327">
    <property type="entry name" value="DICER_DSRBF"/>
    <property type="match status" value="1"/>
</dbReference>
<evidence type="ECO:0000259" key="3">
    <source>
        <dbReference type="PROSITE" id="PS51327"/>
    </source>
</evidence>
<dbReference type="Proteomes" id="UP000005446">
    <property type="component" value="Unassembled WGS sequence"/>
</dbReference>
<evidence type="ECO:0000313" key="5">
    <source>
        <dbReference type="Proteomes" id="UP000005446"/>
    </source>
</evidence>
<sequence length="337" mass="38623">MEVLAKYDKIAYGSDESFETSWDIAPAEKAYLAKALNQVDKTHTSNPLLRTEFDISDKVAQLIKVMLEQDTSKFRGIIFVQERAVVSVLAQLLSIHPQTRNIFKIGIMKPANLKSFIQRRGRARQRDSKLIIFHEFDDTKKTEWRQLEENMRRMYEDDLRVLQQLSITEEEEYHDGRFFQVESTGALLNLDNAVSHLYHFCATLPSKAYVDLRPDFICTEGDAKRIRARVILPLSVNESVRFASSKDSWTSEKNAIKDAAFEAYLALYRAGLVNENLLPLLRHGVDVTELTSTKIETRASLMEVNEQINPWYRSFQSGDNAQKHKIGITLSGADLDD</sequence>
<dbReference type="AlphaFoldDB" id="H0EMF0"/>
<dbReference type="PANTHER" id="PTHR14950">
    <property type="entry name" value="DICER-RELATED"/>
    <property type="match status" value="1"/>
</dbReference>
<dbReference type="GO" id="GO:0005737">
    <property type="term" value="C:cytoplasm"/>
    <property type="evidence" value="ECO:0007669"/>
    <property type="project" value="TreeGrafter"/>
</dbReference>
<proteinExistence type="predicted"/>
<keyword evidence="1" id="KW-0378">Hydrolase</keyword>
<protein>
    <submittedName>
        <fullName evidence="4">Putative Dicer-like protein 2</fullName>
    </submittedName>
</protein>
<organism evidence="4 5">
    <name type="scientific">Glarea lozoyensis (strain ATCC 74030 / MF5533)</name>
    <dbReference type="NCBI Taxonomy" id="1104152"/>
    <lineage>
        <taxon>Eukaryota</taxon>
        <taxon>Fungi</taxon>
        <taxon>Dikarya</taxon>
        <taxon>Ascomycota</taxon>
        <taxon>Pezizomycotina</taxon>
        <taxon>Leotiomycetes</taxon>
        <taxon>Helotiales</taxon>
        <taxon>Helotiaceae</taxon>
        <taxon>Glarea</taxon>
    </lineage>
</organism>
<name>H0EMF0_GLAL7</name>
<dbReference type="GO" id="GO:0030422">
    <property type="term" value="P:siRNA processing"/>
    <property type="evidence" value="ECO:0007669"/>
    <property type="project" value="TreeGrafter"/>
</dbReference>
<feature type="domain" description="Dicer dsRNA-binding fold" evidence="3">
    <location>
        <begin position="193"/>
        <end position="287"/>
    </location>
</feature>
<dbReference type="InterPro" id="IPR005034">
    <property type="entry name" value="Dicer_dimerisation"/>
</dbReference>
<dbReference type="InParanoid" id="H0EMF0"/>
<dbReference type="EMBL" id="AGUE01000089">
    <property type="protein sequence ID" value="EHL00290.1"/>
    <property type="molecule type" value="Genomic_DNA"/>
</dbReference>
<dbReference type="GO" id="GO:0003723">
    <property type="term" value="F:RNA binding"/>
    <property type="evidence" value="ECO:0007669"/>
    <property type="project" value="UniProtKB-UniRule"/>
</dbReference>
<evidence type="ECO:0000256" key="2">
    <source>
        <dbReference type="PROSITE-ProRule" id="PRU00657"/>
    </source>
</evidence>
<gene>
    <name evidence="4" type="ORF">M7I_3786</name>
</gene>
<dbReference type="PANTHER" id="PTHR14950:SF37">
    <property type="entry name" value="ENDORIBONUCLEASE DICER"/>
    <property type="match status" value="1"/>
</dbReference>
<evidence type="ECO:0000313" key="4">
    <source>
        <dbReference type="EMBL" id="EHL00290.1"/>
    </source>
</evidence>
<dbReference type="InterPro" id="IPR038248">
    <property type="entry name" value="Dicer_dimer_sf"/>
</dbReference>
<dbReference type="GO" id="GO:0005634">
    <property type="term" value="C:nucleus"/>
    <property type="evidence" value="ECO:0007669"/>
    <property type="project" value="TreeGrafter"/>
</dbReference>